<dbReference type="KEGG" id="hor:Hore_14570"/>
<dbReference type="PANTHER" id="PTHR13929:SF0">
    <property type="entry name" value="UBIA PRENYLTRANSFERASE DOMAIN-CONTAINING PROTEIN 1"/>
    <property type="match status" value="1"/>
</dbReference>
<proteinExistence type="inferred from homology"/>
<dbReference type="EC" id="2.5.1.74" evidence="8"/>
<dbReference type="InterPro" id="IPR000537">
    <property type="entry name" value="UbiA_prenyltransferase"/>
</dbReference>
<dbReference type="EMBL" id="CP001098">
    <property type="protein sequence ID" value="ACL70206.1"/>
    <property type="molecule type" value="Genomic_DNA"/>
</dbReference>
<dbReference type="InterPro" id="IPR004657">
    <property type="entry name" value="MenA"/>
</dbReference>
<keyword evidence="3 8" id="KW-1003">Cell membrane</keyword>
<keyword evidence="2 8" id="KW-0474">Menaquinone biosynthesis</keyword>
<feature type="transmembrane region" description="Helical" evidence="8">
    <location>
        <begin position="170"/>
        <end position="187"/>
    </location>
</feature>
<dbReference type="Proteomes" id="UP000000719">
    <property type="component" value="Chromosome"/>
</dbReference>
<reference evidence="9 10" key="1">
    <citation type="journal article" date="2009" name="PLoS ONE">
        <title>Genome analysis of the anaerobic thermohalophilic bacterium Halothermothrix orenii.</title>
        <authorList>
            <person name="Mavromatis K."/>
            <person name="Ivanova N."/>
            <person name="Anderson I."/>
            <person name="Lykidis A."/>
            <person name="Hooper S.D."/>
            <person name="Sun H."/>
            <person name="Kunin V."/>
            <person name="Lapidus A."/>
            <person name="Hugenholtz P."/>
            <person name="Patel B."/>
            <person name="Kyrpides N.C."/>
        </authorList>
    </citation>
    <scope>NUCLEOTIDE SEQUENCE [LARGE SCALE GENOMIC DNA]</scope>
    <source>
        <strain evidence="10">H 168 / OCM 544 / DSM 9562</strain>
    </source>
</reference>
<keyword evidence="7 8" id="KW-0472">Membrane</keyword>
<dbReference type="CDD" id="cd13962">
    <property type="entry name" value="PT_UbiA_UBIAD1"/>
    <property type="match status" value="1"/>
</dbReference>
<feature type="transmembrane region" description="Helical" evidence="8">
    <location>
        <begin position="116"/>
        <end position="134"/>
    </location>
</feature>
<name>B8CY37_HALOH</name>
<keyword evidence="10" id="KW-1185">Reference proteome</keyword>
<evidence type="ECO:0000256" key="3">
    <source>
        <dbReference type="ARBA" id="ARBA00022475"/>
    </source>
</evidence>
<feature type="transmembrane region" description="Helical" evidence="8">
    <location>
        <begin position="278"/>
        <end position="297"/>
    </location>
</feature>
<accession>B8CY37</accession>
<keyword evidence="8" id="KW-0997">Cell inner membrane</keyword>
<feature type="transmembrane region" description="Helical" evidence="8">
    <location>
        <begin position="242"/>
        <end position="258"/>
    </location>
</feature>
<keyword evidence="6 8" id="KW-1133">Transmembrane helix</keyword>
<gene>
    <name evidence="8" type="primary">menA</name>
    <name evidence="9" type="ordered locus">Hore_14570</name>
</gene>
<comment type="similarity">
    <text evidence="8">Belongs to the MenA family. Type 1 subfamily.</text>
</comment>
<keyword evidence="5 8" id="KW-0812">Transmembrane</keyword>
<dbReference type="GO" id="GO:0005886">
    <property type="term" value="C:plasma membrane"/>
    <property type="evidence" value="ECO:0007669"/>
    <property type="project" value="UniProtKB-SubCell"/>
</dbReference>
<dbReference type="AlphaFoldDB" id="B8CY37"/>
<dbReference type="Gene3D" id="1.10.357.140">
    <property type="entry name" value="UbiA prenyltransferase"/>
    <property type="match status" value="1"/>
</dbReference>
<dbReference type="GO" id="GO:0042371">
    <property type="term" value="P:vitamin K biosynthetic process"/>
    <property type="evidence" value="ECO:0007669"/>
    <property type="project" value="TreeGrafter"/>
</dbReference>
<dbReference type="eggNOG" id="COG1575">
    <property type="taxonomic scope" value="Bacteria"/>
</dbReference>
<evidence type="ECO:0000256" key="6">
    <source>
        <dbReference type="ARBA" id="ARBA00022989"/>
    </source>
</evidence>
<feature type="transmembrane region" description="Helical" evidence="8">
    <location>
        <begin position="40"/>
        <end position="59"/>
    </location>
</feature>
<dbReference type="GO" id="GO:0009234">
    <property type="term" value="P:menaquinone biosynthetic process"/>
    <property type="evidence" value="ECO:0007669"/>
    <property type="project" value="UniProtKB-UniRule"/>
</dbReference>
<feature type="transmembrane region" description="Helical" evidence="8">
    <location>
        <begin position="141"/>
        <end position="164"/>
    </location>
</feature>
<protein>
    <recommendedName>
        <fullName evidence="8">1,4-dihydroxy-2-naphthoate octaprenyltransferase</fullName>
        <shortName evidence="8">DHNA-octaprenyltransferase</shortName>
        <ecNumber evidence="8">2.5.1.74</ecNumber>
    </recommendedName>
</protein>
<comment type="function">
    <text evidence="8">Conversion of 1,4-dihydroxy-2-naphthoate (DHNA) to demethylmenaquinone (DMK).</text>
</comment>
<dbReference type="HOGENOM" id="CLU_043611_0_2_9"/>
<evidence type="ECO:0000256" key="4">
    <source>
        <dbReference type="ARBA" id="ARBA00022679"/>
    </source>
</evidence>
<evidence type="ECO:0000256" key="7">
    <source>
        <dbReference type="ARBA" id="ARBA00023136"/>
    </source>
</evidence>
<feature type="transmembrane region" description="Helical" evidence="8">
    <location>
        <begin position="92"/>
        <end position="110"/>
    </location>
</feature>
<evidence type="ECO:0000256" key="2">
    <source>
        <dbReference type="ARBA" id="ARBA00022428"/>
    </source>
</evidence>
<keyword evidence="4 8" id="KW-0808">Transferase</keyword>
<feature type="transmembrane region" description="Helical" evidence="8">
    <location>
        <begin position="12"/>
        <end position="34"/>
    </location>
</feature>
<comment type="subcellular location">
    <subcellularLocation>
        <location evidence="8">Cell inner membrane</location>
        <topology evidence="8">Multi-pass membrane protein</topology>
    </subcellularLocation>
    <subcellularLocation>
        <location evidence="1">Membrane</location>
        <topology evidence="1">Multi-pass membrane protein</topology>
    </subcellularLocation>
</comment>
<dbReference type="HAMAP" id="MF_01937">
    <property type="entry name" value="MenA_1"/>
    <property type="match status" value="1"/>
</dbReference>
<feature type="transmembrane region" description="Helical" evidence="8">
    <location>
        <begin position="218"/>
        <end position="236"/>
    </location>
</feature>
<comment type="pathway">
    <text evidence="8">Quinol/quinone metabolism; menaquinone biosynthesis; menaquinol from 1,4-dihydroxy-2-naphthoate: step 1/2.</text>
</comment>
<organism evidence="9 10">
    <name type="scientific">Halothermothrix orenii (strain H 168 / OCM 544 / DSM 9562)</name>
    <dbReference type="NCBI Taxonomy" id="373903"/>
    <lineage>
        <taxon>Bacteria</taxon>
        <taxon>Bacillati</taxon>
        <taxon>Bacillota</taxon>
        <taxon>Clostridia</taxon>
        <taxon>Halanaerobiales</taxon>
        <taxon>Halothermotrichaceae</taxon>
        <taxon>Halothermothrix</taxon>
    </lineage>
</organism>
<dbReference type="PANTHER" id="PTHR13929">
    <property type="entry name" value="1,4-DIHYDROXY-2-NAPHTHOATE OCTAPRENYLTRANSFERASE"/>
    <property type="match status" value="1"/>
</dbReference>
<evidence type="ECO:0000256" key="8">
    <source>
        <dbReference type="HAMAP-Rule" id="MF_01937"/>
    </source>
</evidence>
<evidence type="ECO:0000313" key="9">
    <source>
        <dbReference type="EMBL" id="ACL70206.1"/>
    </source>
</evidence>
<dbReference type="PIRSF" id="PIRSF005355">
    <property type="entry name" value="UBIAD1"/>
    <property type="match status" value="1"/>
</dbReference>
<dbReference type="InterPro" id="IPR026046">
    <property type="entry name" value="UBIAD1"/>
</dbReference>
<sequence>MLNTIKKWLIAIRPFGFATTLVSTTLGASLAFYHGSFNPGLYFMTMAPLLLIHTGTNLINDYYDYKFGLDGEQSLSSSGLNRVNGQIKLNQIYTVAIACFLASIPFGAYLTLLRGPIIFILGTLGALAGYFYTASPISYKYYGLGGPSIFIFMGVMMVWGMFYIQTGINSWYPVLVGLPVSFLITGMQHSNELRDYENDMKNGIKTAPVIMGFERARYYYYFLIISAYISLVLLITYNLLPLWTTLAFITIPLAYLPVKKVATATSQNDLKGIDYQMARLNIQFGIFLSGAIIISKYM</sequence>
<dbReference type="STRING" id="373903.Hore_14570"/>
<dbReference type="Pfam" id="PF01040">
    <property type="entry name" value="UbiA"/>
    <property type="match status" value="1"/>
</dbReference>
<evidence type="ECO:0000256" key="5">
    <source>
        <dbReference type="ARBA" id="ARBA00022692"/>
    </source>
</evidence>
<evidence type="ECO:0000313" key="10">
    <source>
        <dbReference type="Proteomes" id="UP000000719"/>
    </source>
</evidence>
<evidence type="ECO:0000256" key="1">
    <source>
        <dbReference type="ARBA" id="ARBA00004141"/>
    </source>
</evidence>
<dbReference type="Gene3D" id="1.20.120.1780">
    <property type="entry name" value="UbiA prenyltransferase"/>
    <property type="match status" value="1"/>
</dbReference>
<dbReference type="GO" id="GO:0046428">
    <property type="term" value="F:1,4-dihydroxy-2-naphthoate polyprenyltransferase activity"/>
    <property type="evidence" value="ECO:0007669"/>
    <property type="project" value="UniProtKB-UniRule"/>
</dbReference>
<comment type="catalytic activity">
    <reaction evidence="8">
        <text>an all-trans-polyprenyl diphosphate + 1,4-dihydroxy-2-naphthoate + H(+) = a 2-demethylmenaquinol + CO2 + diphosphate</text>
        <dbReference type="Rhea" id="RHEA:26478"/>
        <dbReference type="Rhea" id="RHEA-COMP:9563"/>
        <dbReference type="Rhea" id="RHEA-COMP:9564"/>
        <dbReference type="ChEBI" id="CHEBI:11173"/>
        <dbReference type="ChEBI" id="CHEBI:15378"/>
        <dbReference type="ChEBI" id="CHEBI:16526"/>
        <dbReference type="ChEBI" id="CHEBI:33019"/>
        <dbReference type="ChEBI" id="CHEBI:55437"/>
        <dbReference type="ChEBI" id="CHEBI:58914"/>
        <dbReference type="EC" id="2.5.1.74"/>
    </reaction>
</comment>
<dbReference type="UniPathway" id="UPA00079">
    <property type="reaction ID" value="UER00168"/>
</dbReference>
<dbReference type="InterPro" id="IPR044878">
    <property type="entry name" value="UbiA_sf"/>
</dbReference>
<dbReference type="RefSeq" id="WP_012636389.1">
    <property type="nucleotide sequence ID" value="NC_011899.1"/>
</dbReference>